<dbReference type="CDD" id="cd16936">
    <property type="entry name" value="HATPase_RsbW-like"/>
    <property type="match status" value="1"/>
</dbReference>
<feature type="domain" description="Histidine kinase/HSP90-like ATPase" evidence="2">
    <location>
        <begin position="17"/>
        <end position="114"/>
    </location>
</feature>
<dbReference type="PANTHER" id="PTHR35526:SF3">
    <property type="entry name" value="ANTI-SIGMA-F FACTOR RSBW"/>
    <property type="match status" value="1"/>
</dbReference>
<dbReference type="RefSeq" id="WP_397709611.1">
    <property type="nucleotide sequence ID" value="NZ_JBIRGN010000002.1"/>
</dbReference>
<name>A0ABW7QJX2_9ACTN</name>
<evidence type="ECO:0000313" key="3">
    <source>
        <dbReference type="EMBL" id="MFH8545013.1"/>
    </source>
</evidence>
<dbReference type="InterPro" id="IPR003594">
    <property type="entry name" value="HATPase_dom"/>
</dbReference>
<keyword evidence="1" id="KW-0418">Kinase</keyword>
<evidence type="ECO:0000313" key="4">
    <source>
        <dbReference type="Proteomes" id="UP001610818"/>
    </source>
</evidence>
<keyword evidence="1" id="KW-0808">Transferase</keyword>
<keyword evidence="1" id="KW-0723">Serine/threonine-protein kinase</keyword>
<dbReference type="Pfam" id="PF13581">
    <property type="entry name" value="HATPase_c_2"/>
    <property type="match status" value="1"/>
</dbReference>
<keyword evidence="4" id="KW-1185">Reference proteome</keyword>
<keyword evidence="3" id="KW-0067">ATP-binding</keyword>
<accession>A0ABW7QJX2</accession>
<evidence type="ECO:0000256" key="1">
    <source>
        <dbReference type="ARBA" id="ARBA00022527"/>
    </source>
</evidence>
<proteinExistence type="predicted"/>
<evidence type="ECO:0000259" key="2">
    <source>
        <dbReference type="Pfam" id="PF13581"/>
    </source>
</evidence>
<reference evidence="3 4" key="1">
    <citation type="submission" date="2024-10" db="EMBL/GenBank/DDBJ databases">
        <title>The Natural Products Discovery Center: Release of the First 8490 Sequenced Strains for Exploring Actinobacteria Biosynthetic Diversity.</title>
        <authorList>
            <person name="Kalkreuter E."/>
            <person name="Kautsar S.A."/>
            <person name="Yang D."/>
            <person name="Bader C.D."/>
            <person name="Teijaro C.N."/>
            <person name="Fluegel L."/>
            <person name="Davis C.M."/>
            <person name="Simpson J.R."/>
            <person name="Lauterbach L."/>
            <person name="Steele A.D."/>
            <person name="Gui C."/>
            <person name="Meng S."/>
            <person name="Li G."/>
            <person name="Viehrig K."/>
            <person name="Ye F."/>
            <person name="Su P."/>
            <person name="Kiefer A.F."/>
            <person name="Nichols A."/>
            <person name="Cepeda A.J."/>
            <person name="Yan W."/>
            <person name="Fan B."/>
            <person name="Jiang Y."/>
            <person name="Adhikari A."/>
            <person name="Zheng C.-J."/>
            <person name="Schuster L."/>
            <person name="Cowan T.M."/>
            <person name="Smanski M.J."/>
            <person name="Chevrette M.G."/>
            <person name="De Carvalho L.P.S."/>
            <person name="Shen B."/>
        </authorList>
    </citation>
    <scope>NUCLEOTIDE SEQUENCE [LARGE SCALE GENOMIC DNA]</scope>
    <source>
        <strain evidence="3 4">NPDC017990</strain>
    </source>
</reference>
<dbReference type="GO" id="GO:0005524">
    <property type="term" value="F:ATP binding"/>
    <property type="evidence" value="ECO:0007669"/>
    <property type="project" value="UniProtKB-KW"/>
</dbReference>
<dbReference type="InterPro" id="IPR050267">
    <property type="entry name" value="Anti-sigma-factor_SerPK"/>
</dbReference>
<gene>
    <name evidence="3" type="ORF">ACH4F9_08435</name>
</gene>
<protein>
    <submittedName>
        <fullName evidence="3">ATP-binding protein</fullName>
    </submittedName>
</protein>
<keyword evidence="3" id="KW-0547">Nucleotide-binding</keyword>
<dbReference type="InterPro" id="IPR036890">
    <property type="entry name" value="HATPase_C_sf"/>
</dbReference>
<dbReference type="Gene3D" id="3.30.565.10">
    <property type="entry name" value="Histidine kinase-like ATPase, C-terminal domain"/>
    <property type="match status" value="1"/>
</dbReference>
<organism evidence="3 4">
    <name type="scientific">Streptomyces longisporoflavus</name>
    <dbReference type="NCBI Taxonomy" id="28044"/>
    <lineage>
        <taxon>Bacteria</taxon>
        <taxon>Bacillati</taxon>
        <taxon>Actinomycetota</taxon>
        <taxon>Actinomycetes</taxon>
        <taxon>Kitasatosporales</taxon>
        <taxon>Streptomycetaceae</taxon>
        <taxon>Streptomyces</taxon>
    </lineage>
</organism>
<dbReference type="PANTHER" id="PTHR35526">
    <property type="entry name" value="ANTI-SIGMA-F FACTOR RSBW-RELATED"/>
    <property type="match status" value="1"/>
</dbReference>
<sequence>MSFYEGNAPELRCVLPFEAVPTEVRLLRQTVRCTLGRWGAGAIADEAELAVTELATNIIKHVGEGVAATLVLESRGGRLRVELHDKSHVVPMVRVEDCDVECGRGLHLLSAMSLDWGTLLTATGKAVWCELSLEPARHCVRVQRATAVLDEYRRLSGVDSAVVPTHVVLEASVTDVIADLLHWLAVQGSDLGDVLDRAQARYESEAEVA</sequence>
<dbReference type="EMBL" id="JBIRGQ010000002">
    <property type="protein sequence ID" value="MFH8545013.1"/>
    <property type="molecule type" value="Genomic_DNA"/>
</dbReference>
<dbReference type="Proteomes" id="UP001610818">
    <property type="component" value="Unassembled WGS sequence"/>
</dbReference>
<comment type="caution">
    <text evidence="3">The sequence shown here is derived from an EMBL/GenBank/DDBJ whole genome shotgun (WGS) entry which is preliminary data.</text>
</comment>